<evidence type="ECO:0000256" key="1">
    <source>
        <dbReference type="ARBA" id="ARBA00001946"/>
    </source>
</evidence>
<dbReference type="CDD" id="cd04511">
    <property type="entry name" value="NUDIX_Hydrolase"/>
    <property type="match status" value="1"/>
</dbReference>
<reference evidence="4 5" key="1">
    <citation type="journal article" date="2014" name="BMC Genomics">
        <title>A genomic perspective on a new bacterial genus and species from the Alcaligenaceae family, Basilea psittacipulmonis.</title>
        <authorList>
            <person name="Whiteson K.L."/>
            <person name="Hernandez D."/>
            <person name="Lazarevic V."/>
            <person name="Gaia N."/>
            <person name="Farinelli L."/>
            <person name="Francois P."/>
            <person name="Pilo P."/>
            <person name="Frey J."/>
            <person name="Schrenzel J."/>
        </authorList>
    </citation>
    <scope>NUCLEOTIDE SEQUENCE [LARGE SCALE GENOMIC DNA]</scope>
    <source>
        <strain evidence="4 5">DSM 24701</strain>
    </source>
</reference>
<dbReference type="AlphaFoldDB" id="A0A077DFM6"/>
<dbReference type="HOGENOM" id="CLU_037162_16_1_4"/>
<evidence type="ECO:0000259" key="3">
    <source>
        <dbReference type="PROSITE" id="PS51462"/>
    </source>
</evidence>
<dbReference type="InterPro" id="IPR015797">
    <property type="entry name" value="NUDIX_hydrolase-like_dom_sf"/>
</dbReference>
<dbReference type="Gene3D" id="2.20.70.10">
    <property type="match status" value="1"/>
</dbReference>
<protein>
    <recommendedName>
        <fullName evidence="3">Nudix hydrolase domain-containing protein</fullName>
    </recommendedName>
</protein>
<dbReference type="eggNOG" id="COG1051">
    <property type="taxonomic scope" value="Bacteria"/>
</dbReference>
<name>A0A077DFM6_9BURK</name>
<dbReference type="SUPFAM" id="SSF55811">
    <property type="entry name" value="Nudix"/>
    <property type="match status" value="1"/>
</dbReference>
<keyword evidence="5" id="KW-1185">Reference proteome</keyword>
<dbReference type="KEGG" id="bpsi:IX83_06335"/>
<dbReference type="Pfam" id="PF14803">
    <property type="entry name" value="Zn_ribbon_Nudix"/>
    <property type="match status" value="1"/>
</dbReference>
<proteinExistence type="predicted"/>
<dbReference type="InterPro" id="IPR029401">
    <property type="entry name" value="Nudix_N"/>
</dbReference>
<sequence>MLLYHPATQRKFCTECGHPLESFIPPLENRVRDVCQHCGAIHYSNPLTVVGTIPIWENKILLCKRAIEPRQGFWTLPAGFMENDESTQEGAIRETIEEAGANILSTQLFNVISCVSSNQIHFFYLAPLRDNHLNPGVETLEAQFFSIDNIPWNQLSFNTVITALKHYVNDNHHNVYHDII</sequence>
<dbReference type="RefSeq" id="WP_038500336.1">
    <property type="nucleotide sequence ID" value="NZ_AFWK01000061.1"/>
</dbReference>
<dbReference type="PROSITE" id="PS51462">
    <property type="entry name" value="NUDIX"/>
    <property type="match status" value="1"/>
</dbReference>
<dbReference type="PROSITE" id="PS00893">
    <property type="entry name" value="NUDIX_BOX"/>
    <property type="match status" value="1"/>
</dbReference>
<accession>A0A077DFM6</accession>
<dbReference type="Gene3D" id="3.90.79.10">
    <property type="entry name" value="Nucleoside Triphosphate Pyrophosphohydrolase"/>
    <property type="match status" value="1"/>
</dbReference>
<dbReference type="Pfam" id="PF00293">
    <property type="entry name" value="NUDIX"/>
    <property type="match status" value="1"/>
</dbReference>
<evidence type="ECO:0000313" key="4">
    <source>
        <dbReference type="EMBL" id="AIL32981.1"/>
    </source>
</evidence>
<feature type="domain" description="Nudix hydrolase" evidence="3">
    <location>
        <begin position="45"/>
        <end position="167"/>
    </location>
</feature>
<keyword evidence="2" id="KW-0378">Hydrolase</keyword>
<dbReference type="OrthoDB" id="5417595at2"/>
<gene>
    <name evidence="4" type="ORF">IX83_06335</name>
</gene>
<dbReference type="InterPro" id="IPR020084">
    <property type="entry name" value="NUDIX_hydrolase_CS"/>
</dbReference>
<dbReference type="InterPro" id="IPR000086">
    <property type="entry name" value="NUDIX_hydrolase_dom"/>
</dbReference>
<dbReference type="GO" id="GO:0016787">
    <property type="term" value="F:hydrolase activity"/>
    <property type="evidence" value="ECO:0007669"/>
    <property type="project" value="UniProtKB-KW"/>
</dbReference>
<evidence type="ECO:0000256" key="2">
    <source>
        <dbReference type="ARBA" id="ARBA00022801"/>
    </source>
</evidence>
<dbReference type="EMBL" id="CP009238">
    <property type="protein sequence ID" value="AIL32981.1"/>
    <property type="molecule type" value="Genomic_DNA"/>
</dbReference>
<comment type="cofactor">
    <cofactor evidence="1">
        <name>Mg(2+)</name>
        <dbReference type="ChEBI" id="CHEBI:18420"/>
    </cofactor>
</comment>
<dbReference type="PANTHER" id="PTHR43222">
    <property type="entry name" value="NUDIX HYDROLASE 23"/>
    <property type="match status" value="1"/>
</dbReference>
<dbReference type="Proteomes" id="UP000028945">
    <property type="component" value="Chromosome"/>
</dbReference>
<evidence type="ECO:0000313" key="5">
    <source>
        <dbReference type="Proteomes" id="UP000028945"/>
    </source>
</evidence>
<dbReference type="PANTHER" id="PTHR43222:SF2">
    <property type="entry name" value="NUDIX HYDROLASE 23, CHLOROPLASTIC"/>
    <property type="match status" value="1"/>
</dbReference>
<organism evidence="4 5">
    <name type="scientific">Basilea psittacipulmonis DSM 24701</name>
    <dbReference type="NCBI Taxonomy" id="1072685"/>
    <lineage>
        <taxon>Bacteria</taxon>
        <taxon>Pseudomonadati</taxon>
        <taxon>Pseudomonadota</taxon>
        <taxon>Betaproteobacteria</taxon>
        <taxon>Burkholderiales</taxon>
        <taxon>Alcaligenaceae</taxon>
        <taxon>Basilea</taxon>
    </lineage>
</organism>